<dbReference type="Pfam" id="PF06013">
    <property type="entry name" value="WXG100"/>
    <property type="match status" value="1"/>
</dbReference>
<organism evidence="2 3">
    <name type="scientific">Lysobacter korlensis</name>
    <dbReference type="NCBI Taxonomy" id="553636"/>
    <lineage>
        <taxon>Bacteria</taxon>
        <taxon>Pseudomonadati</taxon>
        <taxon>Pseudomonadota</taxon>
        <taxon>Gammaproteobacteria</taxon>
        <taxon>Lysobacterales</taxon>
        <taxon>Lysobacteraceae</taxon>
        <taxon>Lysobacter</taxon>
    </lineage>
</organism>
<dbReference type="SUPFAM" id="SSF140453">
    <property type="entry name" value="EsxAB dimer-like"/>
    <property type="match status" value="1"/>
</dbReference>
<proteinExistence type="inferred from homology"/>
<accession>A0ABV6RVU1</accession>
<dbReference type="Gene3D" id="1.10.287.1060">
    <property type="entry name" value="ESAT-6-like"/>
    <property type="match status" value="1"/>
</dbReference>
<evidence type="ECO:0000313" key="2">
    <source>
        <dbReference type="EMBL" id="MFC0680896.1"/>
    </source>
</evidence>
<protein>
    <recommendedName>
        <fullName evidence="1">ESAT-6-like protein</fullName>
    </recommendedName>
</protein>
<reference evidence="2 3" key="1">
    <citation type="submission" date="2024-09" db="EMBL/GenBank/DDBJ databases">
        <authorList>
            <person name="Sun Q."/>
            <person name="Mori K."/>
        </authorList>
    </citation>
    <scope>NUCLEOTIDE SEQUENCE [LARGE SCALE GENOMIC DNA]</scope>
    <source>
        <strain evidence="2 3">KCTC 23076</strain>
    </source>
</reference>
<sequence length="96" mass="10149">MTQYSVDSEAVLGTSAAAQATMGRIQSEVGTLLGQLVSLEGTWTGAAASAFQAAVAEWRTTQQRVEENLGALTAALGHAAHQYAEIEQVNARLFLR</sequence>
<dbReference type="InterPro" id="IPR036689">
    <property type="entry name" value="ESAT-6-like_sf"/>
</dbReference>
<gene>
    <name evidence="2" type="ORF">ACFFGH_23955</name>
</gene>
<dbReference type="EMBL" id="JBHLTG010000006">
    <property type="protein sequence ID" value="MFC0680896.1"/>
    <property type="molecule type" value="Genomic_DNA"/>
</dbReference>
<comment type="similarity">
    <text evidence="1">Belongs to the WXG100 family.</text>
</comment>
<comment type="caution">
    <text evidence="2">The sequence shown here is derived from an EMBL/GenBank/DDBJ whole genome shotgun (WGS) entry which is preliminary data.</text>
</comment>
<dbReference type="NCBIfam" id="TIGR03930">
    <property type="entry name" value="WXG100_ESAT6"/>
    <property type="match status" value="1"/>
</dbReference>
<name>A0ABV6RVU1_9GAMM</name>
<evidence type="ECO:0000313" key="3">
    <source>
        <dbReference type="Proteomes" id="UP001589896"/>
    </source>
</evidence>
<evidence type="ECO:0000256" key="1">
    <source>
        <dbReference type="RuleBase" id="RU362001"/>
    </source>
</evidence>
<dbReference type="Proteomes" id="UP001589896">
    <property type="component" value="Unassembled WGS sequence"/>
</dbReference>
<keyword evidence="3" id="KW-1185">Reference proteome</keyword>
<dbReference type="InterPro" id="IPR010310">
    <property type="entry name" value="T7SS_ESAT-6-like"/>
</dbReference>
<dbReference type="RefSeq" id="WP_386673032.1">
    <property type="nucleotide sequence ID" value="NZ_JBHLTG010000006.1"/>
</dbReference>